<evidence type="ECO:0000259" key="4">
    <source>
        <dbReference type="PROSITE" id="PS51165"/>
    </source>
</evidence>
<dbReference type="PROSITE" id="PS51165">
    <property type="entry name" value="THUMP"/>
    <property type="match status" value="1"/>
</dbReference>
<protein>
    <submittedName>
        <fullName evidence="5">Class I SAM-dependent RNA methyltransferase</fullName>
    </submittedName>
</protein>
<dbReference type="Pfam" id="PF01170">
    <property type="entry name" value="UPF0020"/>
    <property type="match status" value="1"/>
</dbReference>
<dbReference type="InterPro" id="IPR054170">
    <property type="entry name" value="RlmL_1st"/>
</dbReference>
<sequence length="370" mass="39941">MTAAPFEIYLVATPGLEAPLCAEAREVGFAEATVVDGGVAFMGSWPDVWKANLELRGATRVLARVASFRALHLAQLDKRARKVEWASFLSKHVPVKVEASCKRSRIYHAGAASQRVAKAISEELGAPISDDAELRIMVRIEDDLVTISVDTTGESLHKRGFKEGVAKAPMRETMAAMFLRQCGYDGSQPVLDPMCGSGTFIIEAAEIALGFKPGRERKFAFEQLPSFDARSWGEMLRPAPAKTPGVRFYGSDRDAGAIRMATENAARAGVSDIVSFTQSDVENLDAPNSPPGLVIVNPPYGTRIGNKAPLVGLHRALGHIIRSKLPGWQAGIITSDKDLARTTGLKLDLVEPTVLHGGLRIGLWRTSKNG</sequence>
<evidence type="ECO:0000256" key="3">
    <source>
        <dbReference type="PROSITE-ProRule" id="PRU00529"/>
    </source>
</evidence>
<keyword evidence="1 5" id="KW-0489">Methyltransferase</keyword>
<dbReference type="GO" id="GO:0008990">
    <property type="term" value="F:rRNA (guanine-N2-)-methyltransferase activity"/>
    <property type="evidence" value="ECO:0007669"/>
    <property type="project" value="TreeGrafter"/>
</dbReference>
<dbReference type="PANTHER" id="PTHR47313">
    <property type="entry name" value="RIBOSOMAL RNA LARGE SUBUNIT METHYLTRANSFERASE K/L"/>
    <property type="match status" value="1"/>
</dbReference>
<keyword evidence="2" id="KW-0808">Transferase</keyword>
<dbReference type="PANTHER" id="PTHR47313:SF1">
    <property type="entry name" value="RIBOSOMAL RNA LARGE SUBUNIT METHYLTRANSFERASE K_L"/>
    <property type="match status" value="1"/>
</dbReference>
<dbReference type="PROSITE" id="PS01261">
    <property type="entry name" value="UPF0020"/>
    <property type="match status" value="1"/>
</dbReference>
<dbReference type="GO" id="GO:0070043">
    <property type="term" value="F:rRNA (guanine-N7-)-methyltransferase activity"/>
    <property type="evidence" value="ECO:0007669"/>
    <property type="project" value="TreeGrafter"/>
</dbReference>
<dbReference type="Proteomes" id="UP001217476">
    <property type="component" value="Chromosome"/>
</dbReference>
<evidence type="ECO:0000256" key="2">
    <source>
        <dbReference type="ARBA" id="ARBA00022679"/>
    </source>
</evidence>
<dbReference type="Gene3D" id="3.30.2130.30">
    <property type="match status" value="1"/>
</dbReference>
<dbReference type="InterPro" id="IPR029063">
    <property type="entry name" value="SAM-dependent_MTases_sf"/>
</dbReference>
<evidence type="ECO:0000313" key="6">
    <source>
        <dbReference type="Proteomes" id="UP001217476"/>
    </source>
</evidence>
<name>A0AAJ5VUQ0_9HYPH</name>
<gene>
    <name evidence="5" type="ORF">P0Y65_02875</name>
</gene>
<dbReference type="GO" id="GO:0003723">
    <property type="term" value="F:RNA binding"/>
    <property type="evidence" value="ECO:0007669"/>
    <property type="project" value="UniProtKB-UniRule"/>
</dbReference>
<dbReference type="PRINTS" id="PR00507">
    <property type="entry name" value="N12N6MTFRASE"/>
</dbReference>
<keyword evidence="3" id="KW-0694">RNA-binding</keyword>
<dbReference type="EMBL" id="CP119312">
    <property type="protein sequence ID" value="WEK05218.1"/>
    <property type="molecule type" value="Genomic_DNA"/>
</dbReference>
<dbReference type="InterPro" id="IPR053943">
    <property type="entry name" value="RlmKL-like_Mtase_CS"/>
</dbReference>
<dbReference type="SUPFAM" id="SSF53335">
    <property type="entry name" value="S-adenosyl-L-methionine-dependent methyltransferases"/>
    <property type="match status" value="1"/>
</dbReference>
<dbReference type="Pfam" id="PF22020">
    <property type="entry name" value="RlmL_1st"/>
    <property type="match status" value="1"/>
</dbReference>
<evidence type="ECO:0000256" key="1">
    <source>
        <dbReference type="ARBA" id="ARBA00022603"/>
    </source>
</evidence>
<reference evidence="5" key="1">
    <citation type="submission" date="2023-03" db="EMBL/GenBank/DDBJ databases">
        <title>Andean soil-derived lignocellulolytic bacterial consortium as a source of novel taxa and putative plastic-active enzymes.</title>
        <authorList>
            <person name="Diaz-Garcia L."/>
            <person name="Chuvochina M."/>
            <person name="Feuerriegel G."/>
            <person name="Bunk B."/>
            <person name="Sproer C."/>
            <person name="Streit W.R."/>
            <person name="Rodriguez L.M."/>
            <person name="Overmann J."/>
            <person name="Jimenez D.J."/>
        </authorList>
    </citation>
    <scope>NUCLEOTIDE SEQUENCE</scope>
    <source>
        <strain evidence="5">MAG 4196</strain>
    </source>
</reference>
<evidence type="ECO:0000313" key="5">
    <source>
        <dbReference type="EMBL" id="WEK05218.1"/>
    </source>
</evidence>
<dbReference type="AlphaFoldDB" id="A0AAJ5VUQ0"/>
<dbReference type="Gene3D" id="3.40.50.150">
    <property type="entry name" value="Vaccinia Virus protein VP39"/>
    <property type="match status" value="1"/>
</dbReference>
<dbReference type="InterPro" id="IPR004114">
    <property type="entry name" value="THUMP_dom"/>
</dbReference>
<dbReference type="Pfam" id="PF02926">
    <property type="entry name" value="THUMP"/>
    <property type="match status" value="1"/>
</dbReference>
<dbReference type="CDD" id="cd11715">
    <property type="entry name" value="THUMP_AdoMetMT"/>
    <property type="match status" value="1"/>
</dbReference>
<feature type="domain" description="THUMP" evidence="4">
    <location>
        <begin position="47"/>
        <end position="151"/>
    </location>
</feature>
<accession>A0AAJ5VUQ0</accession>
<proteinExistence type="predicted"/>
<organism evidence="5 6">
    <name type="scientific">Candidatus Devosia phytovorans</name>
    <dbReference type="NCBI Taxonomy" id="3121372"/>
    <lineage>
        <taxon>Bacteria</taxon>
        <taxon>Pseudomonadati</taxon>
        <taxon>Pseudomonadota</taxon>
        <taxon>Alphaproteobacteria</taxon>
        <taxon>Hyphomicrobiales</taxon>
        <taxon>Devosiaceae</taxon>
        <taxon>Devosia</taxon>
    </lineage>
</organism>
<dbReference type="InterPro" id="IPR000241">
    <property type="entry name" value="RlmKL-like_Mtase"/>
</dbReference>